<accession>A0A834X7T4</accession>
<comment type="caution">
    <text evidence="1">The sequence shown here is derived from an EMBL/GenBank/DDBJ whole genome shotgun (WGS) entry which is preliminary data.</text>
</comment>
<reference evidence="1" key="1">
    <citation type="submission" date="2020-09" db="EMBL/GenBank/DDBJ databases">
        <title>Genome-Enabled Discovery of Anthraquinone Biosynthesis in Senna tora.</title>
        <authorList>
            <person name="Kang S.-H."/>
            <person name="Pandey R.P."/>
            <person name="Lee C.-M."/>
            <person name="Sim J.-S."/>
            <person name="Jeong J.-T."/>
            <person name="Choi B.-S."/>
            <person name="Jung M."/>
            <person name="Ginzburg D."/>
            <person name="Zhao K."/>
            <person name="Won S.Y."/>
            <person name="Oh T.-J."/>
            <person name="Yu Y."/>
            <person name="Kim N.-H."/>
            <person name="Lee O.R."/>
            <person name="Lee T.-H."/>
            <person name="Bashyal P."/>
            <person name="Kim T.-S."/>
            <person name="Lee W.-H."/>
            <person name="Kawkins C."/>
            <person name="Kim C.-K."/>
            <person name="Kim J.S."/>
            <person name="Ahn B.O."/>
            <person name="Rhee S.Y."/>
            <person name="Sohng J.K."/>
        </authorList>
    </citation>
    <scope>NUCLEOTIDE SEQUENCE</scope>
    <source>
        <tissue evidence="1">Leaf</tissue>
    </source>
</reference>
<evidence type="ECO:0000313" key="2">
    <source>
        <dbReference type="Proteomes" id="UP000634136"/>
    </source>
</evidence>
<dbReference type="Proteomes" id="UP000634136">
    <property type="component" value="Unassembled WGS sequence"/>
</dbReference>
<keyword evidence="2" id="KW-1185">Reference proteome</keyword>
<sequence>MAYVNYGRLLDLSWVSESRPFT</sequence>
<dbReference type="EMBL" id="JAAIUW010000002">
    <property type="protein sequence ID" value="KAF7840443.1"/>
    <property type="molecule type" value="Genomic_DNA"/>
</dbReference>
<name>A0A834X7T4_9FABA</name>
<evidence type="ECO:0000313" key="1">
    <source>
        <dbReference type="EMBL" id="KAF7840443.1"/>
    </source>
</evidence>
<proteinExistence type="predicted"/>
<organism evidence="1 2">
    <name type="scientific">Senna tora</name>
    <dbReference type="NCBI Taxonomy" id="362788"/>
    <lineage>
        <taxon>Eukaryota</taxon>
        <taxon>Viridiplantae</taxon>
        <taxon>Streptophyta</taxon>
        <taxon>Embryophyta</taxon>
        <taxon>Tracheophyta</taxon>
        <taxon>Spermatophyta</taxon>
        <taxon>Magnoliopsida</taxon>
        <taxon>eudicotyledons</taxon>
        <taxon>Gunneridae</taxon>
        <taxon>Pentapetalae</taxon>
        <taxon>rosids</taxon>
        <taxon>fabids</taxon>
        <taxon>Fabales</taxon>
        <taxon>Fabaceae</taxon>
        <taxon>Caesalpinioideae</taxon>
        <taxon>Cassia clade</taxon>
        <taxon>Senna</taxon>
    </lineage>
</organism>
<dbReference type="AlphaFoldDB" id="A0A834X7T4"/>
<gene>
    <name evidence="1" type="ORF">G2W53_002741</name>
</gene>
<protein>
    <submittedName>
        <fullName evidence="1">Uncharacterized protein</fullName>
    </submittedName>
</protein>